<feature type="domain" description="BART" evidence="11">
    <location>
        <begin position="4"/>
        <end position="126"/>
    </location>
</feature>
<proteinExistence type="inferred from homology"/>
<gene>
    <name evidence="12" type="ORF">KR093_006576</name>
</gene>
<keyword evidence="13" id="KW-1185">Reference proteome</keyword>
<evidence type="ECO:0000256" key="1">
    <source>
        <dbReference type="ARBA" id="ARBA00004138"/>
    </source>
</evidence>
<evidence type="ECO:0000256" key="8">
    <source>
        <dbReference type="ARBA" id="ARBA00023273"/>
    </source>
</evidence>
<feature type="region of interest" description="Disordered" evidence="10">
    <location>
        <begin position="237"/>
        <end position="281"/>
    </location>
</feature>
<comment type="similarity">
    <text evidence="3">Belongs to the CFAP36 family.</text>
</comment>
<keyword evidence="7" id="KW-0969">Cilium</keyword>
<evidence type="ECO:0000256" key="3">
    <source>
        <dbReference type="ARBA" id="ARBA00007460"/>
    </source>
</evidence>
<dbReference type="PANTHER" id="PTHR21532:SF0">
    <property type="entry name" value="CILIA- AND FLAGELLA-ASSOCIATED PROTEIN 36"/>
    <property type="match status" value="1"/>
</dbReference>
<evidence type="ECO:0000256" key="5">
    <source>
        <dbReference type="ARBA" id="ARBA00022490"/>
    </source>
</evidence>
<dbReference type="Proteomes" id="UP001200034">
    <property type="component" value="Unassembled WGS sequence"/>
</dbReference>
<evidence type="ECO:0000256" key="7">
    <source>
        <dbReference type="ARBA" id="ARBA00023069"/>
    </source>
</evidence>
<dbReference type="InterPro" id="IPR023379">
    <property type="entry name" value="BART_dom"/>
</dbReference>
<evidence type="ECO:0000313" key="12">
    <source>
        <dbReference type="EMBL" id="KAH8388454.1"/>
    </source>
</evidence>
<sequence length="301" mass="34216">MSAEDSWVFDSLVCFLHGPVWNAPLQTFIEQKSLVFDPNLQLDENNPDIRQIHEEYKNLVDFMLGSFMEEMHITPEQFELACLEGRQQGQGENPFQFHQVLFQQIWAANDLKIFIRMMTQRNVELQLQALDLIEKHQLAQSLSDSENVGATELSDAAGDVDVEQLIAATVADDLESPEAALTPEQDVNLELVNDKFQRLNLFFEEDKVDPNDVVSRQEYLRQQRDKIVEIKKQTRAKQLQETVARSTPAGGARPSSAQVAQQLLDGEELPPSPPADEAENAALQLRRTLAKRLRNEVVEHN</sequence>
<evidence type="ECO:0000256" key="6">
    <source>
        <dbReference type="ARBA" id="ARBA00023054"/>
    </source>
</evidence>
<keyword evidence="8" id="KW-0966">Cell projection</keyword>
<dbReference type="EMBL" id="JAJJHW010000014">
    <property type="protein sequence ID" value="KAH8388454.1"/>
    <property type="molecule type" value="Genomic_DNA"/>
</dbReference>
<evidence type="ECO:0000256" key="9">
    <source>
        <dbReference type="ARBA" id="ARBA00031593"/>
    </source>
</evidence>
<dbReference type="Pfam" id="PF11527">
    <property type="entry name" value="ARL2_Bind_BART"/>
    <property type="match status" value="1"/>
</dbReference>
<evidence type="ECO:0000313" key="13">
    <source>
        <dbReference type="Proteomes" id="UP001200034"/>
    </source>
</evidence>
<keyword evidence="5" id="KW-0963">Cytoplasm</keyword>
<evidence type="ECO:0000256" key="10">
    <source>
        <dbReference type="SAM" id="MobiDB-lite"/>
    </source>
</evidence>
<accession>A0AAD4KGX5</accession>
<dbReference type="AlphaFoldDB" id="A0AAD4KGX5"/>
<comment type="caution">
    <text evidence="12">The sequence shown here is derived from an EMBL/GenBank/DDBJ whole genome shotgun (WGS) entry which is preliminary data.</text>
</comment>
<dbReference type="PANTHER" id="PTHR21532">
    <property type="entry name" value="PHOSPHODIESTERASE HL"/>
    <property type="match status" value="1"/>
</dbReference>
<dbReference type="GO" id="GO:0005930">
    <property type="term" value="C:axoneme"/>
    <property type="evidence" value="ECO:0007669"/>
    <property type="project" value="TreeGrafter"/>
</dbReference>
<keyword evidence="6" id="KW-0175">Coiled coil</keyword>
<evidence type="ECO:0000259" key="11">
    <source>
        <dbReference type="Pfam" id="PF11527"/>
    </source>
</evidence>
<evidence type="ECO:0000256" key="2">
    <source>
        <dbReference type="ARBA" id="ARBA00004496"/>
    </source>
</evidence>
<organism evidence="12 13">
    <name type="scientific">Drosophila rubida</name>
    <dbReference type="NCBI Taxonomy" id="30044"/>
    <lineage>
        <taxon>Eukaryota</taxon>
        <taxon>Metazoa</taxon>
        <taxon>Ecdysozoa</taxon>
        <taxon>Arthropoda</taxon>
        <taxon>Hexapoda</taxon>
        <taxon>Insecta</taxon>
        <taxon>Pterygota</taxon>
        <taxon>Neoptera</taxon>
        <taxon>Endopterygota</taxon>
        <taxon>Diptera</taxon>
        <taxon>Brachycera</taxon>
        <taxon>Muscomorpha</taxon>
        <taxon>Ephydroidea</taxon>
        <taxon>Drosophilidae</taxon>
        <taxon>Drosophila</taxon>
    </lineage>
</organism>
<evidence type="ECO:0000256" key="4">
    <source>
        <dbReference type="ARBA" id="ARBA00021815"/>
    </source>
</evidence>
<dbReference type="InterPro" id="IPR038888">
    <property type="entry name" value="CFAP36"/>
</dbReference>
<dbReference type="GO" id="GO:0097546">
    <property type="term" value="C:ciliary base"/>
    <property type="evidence" value="ECO:0007669"/>
    <property type="project" value="TreeGrafter"/>
</dbReference>
<protein>
    <recommendedName>
        <fullName evidence="4">Cilia- and flagella-associated protein 36</fullName>
    </recommendedName>
    <alternativeName>
        <fullName evidence="9">Coiled-coil domain-containing protein 104</fullName>
    </alternativeName>
</protein>
<name>A0AAD4KGX5_9MUSC</name>
<comment type="subcellular location">
    <subcellularLocation>
        <location evidence="1">Cell projection</location>
        <location evidence="1">Cilium</location>
    </subcellularLocation>
    <subcellularLocation>
        <location evidence="2">Cytoplasm</location>
    </subcellularLocation>
</comment>
<dbReference type="FunFam" id="1.20.1520.10:FF:000003">
    <property type="entry name" value="GM24123"/>
    <property type="match status" value="1"/>
</dbReference>
<dbReference type="InterPro" id="IPR042541">
    <property type="entry name" value="BART_sf"/>
</dbReference>
<dbReference type="Gene3D" id="1.20.1520.10">
    <property type="entry name" value="ADP-ribosylation factor-like 2-binding protein, domain"/>
    <property type="match status" value="1"/>
</dbReference>
<reference evidence="12" key="1">
    <citation type="journal article" date="2021" name="Mol. Ecol. Resour.">
        <title>Phylogenomic analyses of the genus Drosophila reveals genomic signals of climate adaptation.</title>
        <authorList>
            <person name="Li F."/>
            <person name="Rane R.V."/>
            <person name="Luria V."/>
            <person name="Xiong Z."/>
            <person name="Chen J."/>
            <person name="Li Z."/>
            <person name="Catullo R.A."/>
            <person name="Griffin P.C."/>
            <person name="Schiffer M."/>
            <person name="Pearce S."/>
            <person name="Lee S.F."/>
            <person name="McElroy K."/>
            <person name="Stocker A."/>
            <person name="Shirriffs J."/>
            <person name="Cockerell F."/>
            <person name="Coppin C."/>
            <person name="Sgro C.M."/>
            <person name="Karger A."/>
            <person name="Cain J.W."/>
            <person name="Weber J.A."/>
            <person name="Santpere G."/>
            <person name="Kirschner M.W."/>
            <person name="Hoffmann A.A."/>
            <person name="Oakeshott J.G."/>
            <person name="Zhang G."/>
        </authorList>
    </citation>
    <scope>NUCLEOTIDE SEQUENCE</scope>
    <source>
        <strain evidence="12">BGI-SZ-2011g</strain>
    </source>
</reference>